<dbReference type="RefSeq" id="WP_146388415.1">
    <property type="nucleotide sequence ID" value="NZ_VOHK01000005.1"/>
</dbReference>
<evidence type="ECO:0008006" key="5">
    <source>
        <dbReference type="Google" id="ProtNLM"/>
    </source>
</evidence>
<feature type="coiled-coil region" evidence="1">
    <location>
        <begin position="50"/>
        <end position="84"/>
    </location>
</feature>
<proteinExistence type="predicted"/>
<evidence type="ECO:0000313" key="3">
    <source>
        <dbReference type="EMBL" id="TWT19299.1"/>
    </source>
</evidence>
<evidence type="ECO:0000256" key="1">
    <source>
        <dbReference type="SAM" id="Coils"/>
    </source>
</evidence>
<reference evidence="3 4" key="1">
    <citation type="journal article" date="2008" name="Int. J. Syst. Evol. Microbiol.">
        <title>Luteimonas marina sp. nov., isolated from seawater.</title>
        <authorList>
            <person name="Baik K.S."/>
            <person name="Park S.C."/>
            <person name="Kim M.S."/>
            <person name="Kim E.M."/>
            <person name="Park C."/>
            <person name="Chun J."/>
            <person name="Seong C.N."/>
        </authorList>
    </citation>
    <scope>NUCLEOTIDE SEQUENCE [LARGE SCALE GENOMIC DNA]</scope>
    <source>
        <strain evidence="3 4">FR1330</strain>
    </source>
</reference>
<sequence length="324" mass="35017">MSDTTDTPVPSRRRGGSALAWLLALALLVLAGGYGWHRWQGERAAQAQAAGADRQRLQALEERLDALRADQRAQVARLQQAEATNRLLRDEVIGFGQRAALVEETLQSLADPERSGAQALRLDEVELLLAQGQQRLLLAGDLDGARRAYALAAQLLDGVADPAWLNLRQALVQERSALDALGDDPKVVAAGQLEAFAAGLPALPQQAPATSDAQAWWERAFSKVVEVQPSAGAVAVEPADRAAGLAALRLELTLAQAAIERRDEAGYRAALARADGWILRLWPDSAERRRQRAALQALRERALTVELPALGSTLAQLRQQRSAR</sequence>
<keyword evidence="4" id="KW-1185">Reference proteome</keyword>
<keyword evidence="2" id="KW-1133">Transmembrane helix</keyword>
<dbReference type="Proteomes" id="UP000319980">
    <property type="component" value="Unassembled WGS sequence"/>
</dbReference>
<dbReference type="EMBL" id="VOHK01000005">
    <property type="protein sequence ID" value="TWT19299.1"/>
    <property type="molecule type" value="Genomic_DNA"/>
</dbReference>
<keyword evidence="1" id="KW-0175">Coiled coil</keyword>
<keyword evidence="2" id="KW-0472">Membrane</keyword>
<accession>A0A5C5U0L0</accession>
<dbReference type="InterPro" id="IPR007470">
    <property type="entry name" value="HemX"/>
</dbReference>
<dbReference type="AlphaFoldDB" id="A0A5C5U0L0"/>
<gene>
    <name evidence="3" type="ORF">FQY83_13160</name>
</gene>
<name>A0A5C5U0L0_9GAMM</name>
<dbReference type="PANTHER" id="PTHR38043">
    <property type="entry name" value="PROTEIN HEMX"/>
    <property type="match status" value="1"/>
</dbReference>
<comment type="caution">
    <text evidence="3">The sequence shown here is derived from an EMBL/GenBank/DDBJ whole genome shotgun (WGS) entry which is preliminary data.</text>
</comment>
<dbReference type="OrthoDB" id="6028255at2"/>
<feature type="transmembrane region" description="Helical" evidence="2">
    <location>
        <begin position="18"/>
        <end position="36"/>
    </location>
</feature>
<dbReference type="PANTHER" id="PTHR38043:SF1">
    <property type="entry name" value="PROTEIN HEMX"/>
    <property type="match status" value="1"/>
</dbReference>
<evidence type="ECO:0000256" key="2">
    <source>
        <dbReference type="SAM" id="Phobius"/>
    </source>
</evidence>
<organism evidence="3 4">
    <name type="scientific">Luteimonas marina</name>
    <dbReference type="NCBI Taxonomy" id="488485"/>
    <lineage>
        <taxon>Bacteria</taxon>
        <taxon>Pseudomonadati</taxon>
        <taxon>Pseudomonadota</taxon>
        <taxon>Gammaproteobacteria</taxon>
        <taxon>Lysobacterales</taxon>
        <taxon>Lysobacteraceae</taxon>
        <taxon>Luteimonas</taxon>
    </lineage>
</organism>
<keyword evidence="2" id="KW-0812">Transmembrane</keyword>
<evidence type="ECO:0000313" key="4">
    <source>
        <dbReference type="Proteomes" id="UP000319980"/>
    </source>
</evidence>
<protein>
    <recommendedName>
        <fullName evidence="5">Uroporphyrin-III methyltransferase</fullName>
    </recommendedName>
</protein>